<comment type="caution">
    <text evidence="9">The sequence shown here is derived from an EMBL/GenBank/DDBJ whole genome shotgun (WGS) entry which is preliminary data.</text>
</comment>
<dbReference type="Proteomes" id="UP001187415">
    <property type="component" value="Unassembled WGS sequence"/>
</dbReference>
<dbReference type="InterPro" id="IPR011760">
    <property type="entry name" value="PsdUridine_synth_TruD_insert"/>
</dbReference>
<evidence type="ECO:0000256" key="1">
    <source>
        <dbReference type="ARBA" id="ARBA00001166"/>
    </source>
</evidence>
<dbReference type="InterPro" id="IPR042214">
    <property type="entry name" value="TruD_catalytic"/>
</dbReference>
<sequence length="735" mass="83190">MKIKDNKSTNENKPAESDRTCRFNERHVIWSHDAEVAWTLPPRLYLHRKLLVYTRCQRLNEAAMKQDSDAVNLPACFISSHEGFHGSIKNFIKDFVVTEIDISGHRVNTVADKQTSDCSSSYKTSAECKDNNSLVLQGTDFSAEYGEDIALPSPETFDLGVILGQTVSDELEQFVLTLKDENPAKQELSLGSFTDKHHRANVHRAIRHRFPFLMTVTIQPEIRVREDPDYRELSQLVTEDEAEDFFRFIDAKVQGSSYTFGPDDSKEHRTAVHHFLSRRFGKLVETKSFNDKGTTAISVRLRERGRPKKRSADERKEEEVYTAFILCKENLETLEAISYMAAVLGVLPSDFTYAGIKDKRAITYQSMVIKKVSPQRLKEKTSEFEKRGMHLSQIHSVSEPLRLGRLQGNHFDLVVRDLRPHGTGEAHSSGAHTHSRLAALVEEAVENVKARGFVNYYGPQRFGSGQSVQSDQVGLALLKEDMVSAVRLFFTPEEGDDPPSQAKRHFLQTSNAKETLALMPLFKARERLMLRALNRYGTGLDGCAQAWLSLPHSMRVFYLHAYCSRVWNEAVAHRLSTMGHRAKRGDLVWMEKKGQNKLDDAGETSSAQIHVVTDQEEQGGIYKLGHVLLPMPGNTVKYPENAMGTWYQERLARDGLGDCRFRVSSLKLNLPGCYRPLLAFPRNLRYQFQRATSREGGGEASGERKQDSLALALSFDLDSSCYATICLREIMKCDP</sequence>
<dbReference type="Pfam" id="PF01142">
    <property type="entry name" value="TruD"/>
    <property type="match status" value="1"/>
</dbReference>
<dbReference type="CDD" id="cd02576">
    <property type="entry name" value="PseudoU_synth_ScPUS7"/>
    <property type="match status" value="1"/>
</dbReference>
<keyword evidence="3" id="KW-0507">mRNA processing</keyword>
<evidence type="ECO:0000313" key="10">
    <source>
        <dbReference type="Proteomes" id="UP001187415"/>
    </source>
</evidence>
<dbReference type="Pfam" id="PF23943">
    <property type="entry name" value="PUS7L_N"/>
    <property type="match status" value="1"/>
</dbReference>
<evidence type="ECO:0000256" key="7">
    <source>
        <dbReference type="ARBA" id="ARBA00079696"/>
    </source>
</evidence>
<dbReference type="AlphaFoldDB" id="A0AA88T9E4"/>
<comment type="catalytic activity">
    <reaction evidence="1">
        <text>a uridine in mRNA = a pseudouridine in mRNA</text>
        <dbReference type="Rhea" id="RHEA:56644"/>
        <dbReference type="Rhea" id="RHEA-COMP:14658"/>
        <dbReference type="Rhea" id="RHEA-COMP:14659"/>
        <dbReference type="ChEBI" id="CHEBI:65314"/>
        <dbReference type="ChEBI" id="CHEBI:65315"/>
    </reaction>
</comment>
<dbReference type="PROSITE" id="PS50984">
    <property type="entry name" value="TRUD"/>
    <property type="match status" value="1"/>
</dbReference>
<dbReference type="GO" id="GO:0006397">
    <property type="term" value="P:mRNA processing"/>
    <property type="evidence" value="ECO:0007669"/>
    <property type="project" value="UniProtKB-KW"/>
</dbReference>
<feature type="domain" description="TRUD" evidence="8">
    <location>
        <begin position="452"/>
        <end position="680"/>
    </location>
</feature>
<dbReference type="InterPro" id="IPR056963">
    <property type="entry name" value="PUS7L_N"/>
</dbReference>
<dbReference type="SUPFAM" id="SSF55120">
    <property type="entry name" value="Pseudouridine synthase"/>
    <property type="match status" value="1"/>
</dbReference>
<evidence type="ECO:0000256" key="4">
    <source>
        <dbReference type="ARBA" id="ARBA00023235"/>
    </source>
</evidence>
<comment type="function">
    <text evidence="5">Pseudouridine synthase that catalyzes pseudouridylation of mRNAs.</text>
</comment>
<protein>
    <recommendedName>
        <fullName evidence="6">Pseudouridylate synthase PUS7L</fullName>
    </recommendedName>
    <alternativeName>
        <fullName evidence="7">Pseudouridylate synthase 7 homolog-like protein</fullName>
    </alternativeName>
</protein>
<dbReference type="Gene3D" id="3.30.2350.20">
    <property type="entry name" value="TruD, catalytic domain"/>
    <property type="match status" value="2"/>
</dbReference>
<evidence type="ECO:0000256" key="3">
    <source>
        <dbReference type="ARBA" id="ARBA00022664"/>
    </source>
</evidence>
<evidence type="ECO:0000313" key="9">
    <source>
        <dbReference type="EMBL" id="KAK2858917.1"/>
    </source>
</evidence>
<keyword evidence="10" id="KW-1185">Reference proteome</keyword>
<dbReference type="GO" id="GO:0001522">
    <property type="term" value="P:pseudouridine synthesis"/>
    <property type="evidence" value="ECO:0007669"/>
    <property type="project" value="InterPro"/>
</dbReference>
<dbReference type="InterPro" id="IPR056961">
    <property type="entry name" value="R3H_PUS7L"/>
</dbReference>
<keyword evidence="4" id="KW-0413">Isomerase</keyword>
<name>A0AA88T9E4_CHASR</name>
<comment type="similarity">
    <text evidence="2">Belongs to the pseudouridine synthase TruD family.</text>
</comment>
<dbReference type="PANTHER" id="PTHR13326">
    <property type="entry name" value="TRNA PSEUDOURIDINE SYNTHASE D"/>
    <property type="match status" value="1"/>
</dbReference>
<evidence type="ECO:0000256" key="2">
    <source>
        <dbReference type="ARBA" id="ARBA00007953"/>
    </source>
</evidence>
<dbReference type="InterPro" id="IPR001656">
    <property type="entry name" value="PsdUridine_synth_TruD"/>
</dbReference>
<evidence type="ECO:0000259" key="8">
    <source>
        <dbReference type="PROSITE" id="PS50984"/>
    </source>
</evidence>
<dbReference type="GO" id="GO:0003723">
    <property type="term" value="F:RNA binding"/>
    <property type="evidence" value="ECO:0007669"/>
    <property type="project" value="InterPro"/>
</dbReference>
<dbReference type="NCBIfam" id="TIGR00094">
    <property type="entry name" value="tRNA_TruD_broad"/>
    <property type="match status" value="1"/>
</dbReference>
<evidence type="ECO:0000256" key="5">
    <source>
        <dbReference type="ARBA" id="ARBA00057241"/>
    </source>
</evidence>
<dbReference type="Pfam" id="PF25094">
    <property type="entry name" value="R3H_PUS7L"/>
    <property type="match status" value="1"/>
</dbReference>
<accession>A0AA88T9E4</accession>
<dbReference type="GO" id="GO:0005634">
    <property type="term" value="C:nucleus"/>
    <property type="evidence" value="ECO:0007669"/>
    <property type="project" value="TreeGrafter"/>
</dbReference>
<proteinExistence type="inferred from homology"/>
<evidence type="ECO:0000256" key="6">
    <source>
        <dbReference type="ARBA" id="ARBA00067866"/>
    </source>
</evidence>
<dbReference type="InterPro" id="IPR020103">
    <property type="entry name" value="PsdUridine_synth_cat_dom_sf"/>
</dbReference>
<organism evidence="9 10">
    <name type="scientific">Channa striata</name>
    <name type="common">Snakehead murrel</name>
    <name type="synonym">Ophicephalus striatus</name>
    <dbReference type="NCBI Taxonomy" id="64152"/>
    <lineage>
        <taxon>Eukaryota</taxon>
        <taxon>Metazoa</taxon>
        <taxon>Chordata</taxon>
        <taxon>Craniata</taxon>
        <taxon>Vertebrata</taxon>
        <taxon>Euteleostomi</taxon>
        <taxon>Actinopterygii</taxon>
        <taxon>Neopterygii</taxon>
        <taxon>Teleostei</taxon>
        <taxon>Neoteleostei</taxon>
        <taxon>Acanthomorphata</taxon>
        <taxon>Anabantaria</taxon>
        <taxon>Anabantiformes</taxon>
        <taxon>Channoidei</taxon>
        <taxon>Channidae</taxon>
        <taxon>Channa</taxon>
    </lineage>
</organism>
<dbReference type="PIRSF" id="PIRSF037016">
    <property type="entry name" value="Pseudouridin_synth_euk_prd"/>
    <property type="match status" value="1"/>
</dbReference>
<gene>
    <name evidence="9" type="ORF">Q5P01_003537</name>
</gene>
<dbReference type="FunFam" id="3.30.2350.20:FF:000005">
    <property type="entry name" value="pseudouridylate synthase 7 homolog-like protein"/>
    <property type="match status" value="1"/>
</dbReference>
<reference evidence="9" key="1">
    <citation type="submission" date="2023-07" db="EMBL/GenBank/DDBJ databases">
        <title>Chromosome-level Genome Assembly of Striped Snakehead (Channa striata).</title>
        <authorList>
            <person name="Liu H."/>
        </authorList>
    </citation>
    <scope>NUCLEOTIDE SEQUENCE</scope>
    <source>
        <strain evidence="9">Gz</strain>
        <tissue evidence="9">Muscle</tissue>
    </source>
</reference>
<dbReference type="EMBL" id="JAUPFM010000002">
    <property type="protein sequence ID" value="KAK2858917.1"/>
    <property type="molecule type" value="Genomic_DNA"/>
</dbReference>
<dbReference type="PANTHER" id="PTHR13326:SF21">
    <property type="entry name" value="PSEUDOURIDYLATE SYNTHASE PUS7L"/>
    <property type="match status" value="1"/>
</dbReference>
<dbReference type="GO" id="GO:0009982">
    <property type="term" value="F:pseudouridine synthase activity"/>
    <property type="evidence" value="ECO:0007669"/>
    <property type="project" value="InterPro"/>
</dbReference>